<evidence type="ECO:0000259" key="3">
    <source>
        <dbReference type="PROSITE" id="PS50085"/>
    </source>
</evidence>
<organism evidence="4 5">
    <name type="scientific">Ambispora leptoticha</name>
    <dbReference type="NCBI Taxonomy" id="144679"/>
    <lineage>
        <taxon>Eukaryota</taxon>
        <taxon>Fungi</taxon>
        <taxon>Fungi incertae sedis</taxon>
        <taxon>Mucoromycota</taxon>
        <taxon>Glomeromycotina</taxon>
        <taxon>Glomeromycetes</taxon>
        <taxon>Archaeosporales</taxon>
        <taxon>Ambisporaceae</taxon>
        <taxon>Ambispora</taxon>
    </lineage>
</organism>
<feature type="non-terminal residue" evidence="4">
    <location>
        <position position="924"/>
    </location>
</feature>
<evidence type="ECO:0000256" key="1">
    <source>
        <dbReference type="ARBA" id="ARBA00022468"/>
    </source>
</evidence>
<dbReference type="GO" id="GO:0005096">
    <property type="term" value="F:GTPase activator activity"/>
    <property type="evidence" value="ECO:0007669"/>
    <property type="project" value="UniProtKB-KW"/>
</dbReference>
<comment type="caution">
    <text evidence="4">The sequence shown here is derived from an EMBL/GenBank/DDBJ whole genome shotgun (WGS) entry which is preliminary data.</text>
</comment>
<proteinExistence type="predicted"/>
<reference evidence="4" key="1">
    <citation type="submission" date="2021-06" db="EMBL/GenBank/DDBJ databases">
        <authorList>
            <person name="Kallberg Y."/>
            <person name="Tangrot J."/>
            <person name="Rosling A."/>
        </authorList>
    </citation>
    <scope>NUCLEOTIDE SEQUENCE</scope>
    <source>
        <strain evidence="4">FL130A</strain>
    </source>
</reference>
<accession>A0A9N9B8Q1</accession>
<sequence>NLVGPMGDTKEEEIQENYHFFSFNNTNIITLIEIPGDESIARLIIRDATGRYAWDLKLFYKASLDDSSNCHAGGLRYVGVTDHFSFRQNIKIEKLMESTNKTNLEKTTLEQRISSPSDNPVSTSDNNIPIWTENNNNNSEDNMLNKLLEYIGENHPDCEVFPGINELNVLNESIHNDPALSRIENQLDRHIKEEACYRTAMDPHAKSWYDSVMSIRNNIFHVCENNKIAIKVSKTPLYSRSTSHLSLGADFSLSRSFLPVLPPEAEKPNEPYQQCRLFLSHFGWLGLEALKENSIHLLNKTPAFFRDIRLLDKKHPREVVKIALIYVGPGQEDEQSILHNTNGSPMYEEFVASLGWEIDLATHPGYLGGLERNSTNGATATYYCSSTLEIIYHNVIKMPTDPTDPKQLKKKRHIGNDHVHIVWNEHYRDYRRNTIGGDFGNVQIVITPLSNGMFAINLSRDQKIPLFGPLLNGMIISRNVLGSLVRMTAVQAFRNCLHHINAPSNTMFQHPYIERLVDITKITGRHKNNKGNALETFMSRIFINDDDSTIYYVLREYATSFLPLNRTVGIMNEFFNELKQFGTQLEKDYQGLRSVIESPPLSVHSGHQENSLRKLLAETKSIMRDTHELEQTPNMKYSLINMVLAVGEVYQKMHDSIAILEEGLRPYGYEASLIRSINGSGSSSEEISPRSIALPESDPASPTELAVFRQQNIALLTPPKNKKFDKFNLDEQDSPTLESFGISNRALALLNDGTPMMTDSINKSFDTKSPVETPTLTPSKIATPPTTFDIETNTTPIASQQQNCFIKKEDEFPSKYVQIPLIKPEEMESLGYLRSQLPVEYLNQVVDDINELIREYQDLPENENRIYDEITYDELVHEVGGAIANTNAVLLALMQLNRIEARLSDQRDIQLVCSYWTHLEKYSS</sequence>
<dbReference type="EMBL" id="CAJVPS010001974">
    <property type="protein sequence ID" value="CAG8556335.1"/>
    <property type="molecule type" value="Genomic_DNA"/>
</dbReference>
<protein>
    <submittedName>
        <fullName evidence="4">13744_t:CDS:1</fullName>
    </submittedName>
</protein>
<dbReference type="Gene3D" id="3.40.50.11210">
    <property type="entry name" value="Rap/Ran-GAP"/>
    <property type="match status" value="1"/>
</dbReference>
<dbReference type="PANTHER" id="PTHR10063:SF11">
    <property type="entry name" value="RHO GTPASE-ACTIVATING PROTEIN CG5521-RELATED"/>
    <property type="match status" value="1"/>
</dbReference>
<feature type="compositionally biased region" description="Polar residues" evidence="2">
    <location>
        <begin position="110"/>
        <end position="125"/>
    </location>
</feature>
<dbReference type="GO" id="GO:0051056">
    <property type="term" value="P:regulation of small GTPase mediated signal transduction"/>
    <property type="evidence" value="ECO:0007669"/>
    <property type="project" value="InterPro"/>
</dbReference>
<dbReference type="FunFam" id="3.40.50.11210:FF:000001">
    <property type="entry name" value="Ral GTPase-activating protein subunit alpha-1 isoform 1"/>
    <property type="match status" value="1"/>
</dbReference>
<dbReference type="PANTHER" id="PTHR10063">
    <property type="entry name" value="TUBERIN"/>
    <property type="match status" value="1"/>
</dbReference>
<feature type="compositionally biased region" description="Low complexity" evidence="2">
    <location>
        <begin position="679"/>
        <end position="692"/>
    </location>
</feature>
<dbReference type="InterPro" id="IPR000331">
    <property type="entry name" value="Rap/Ran_GAP_dom"/>
</dbReference>
<evidence type="ECO:0000313" key="4">
    <source>
        <dbReference type="EMBL" id="CAG8556335.1"/>
    </source>
</evidence>
<dbReference type="GO" id="GO:0005737">
    <property type="term" value="C:cytoplasm"/>
    <property type="evidence" value="ECO:0007669"/>
    <property type="project" value="TreeGrafter"/>
</dbReference>
<feature type="domain" description="Rap-GAP" evidence="3">
    <location>
        <begin position="308"/>
        <end position="522"/>
    </location>
</feature>
<dbReference type="InterPro" id="IPR027107">
    <property type="entry name" value="Tuberin/Ral-act_asu"/>
</dbReference>
<dbReference type="Pfam" id="PF02145">
    <property type="entry name" value="Rap_GAP"/>
    <property type="match status" value="1"/>
</dbReference>
<dbReference type="GO" id="GO:0005634">
    <property type="term" value="C:nucleus"/>
    <property type="evidence" value="ECO:0007669"/>
    <property type="project" value="InterPro"/>
</dbReference>
<dbReference type="PROSITE" id="PS50085">
    <property type="entry name" value="RAPGAP"/>
    <property type="match status" value="1"/>
</dbReference>
<evidence type="ECO:0000313" key="5">
    <source>
        <dbReference type="Proteomes" id="UP000789508"/>
    </source>
</evidence>
<gene>
    <name evidence="4" type="ORF">ALEPTO_LOCUS6128</name>
</gene>
<dbReference type="SUPFAM" id="SSF111347">
    <property type="entry name" value="Rap/Ran-GAP"/>
    <property type="match status" value="1"/>
</dbReference>
<feature type="region of interest" description="Disordered" evidence="2">
    <location>
        <begin position="679"/>
        <end position="698"/>
    </location>
</feature>
<name>A0A9N9B8Q1_9GLOM</name>
<keyword evidence="5" id="KW-1185">Reference proteome</keyword>
<evidence type="ECO:0000256" key="2">
    <source>
        <dbReference type="SAM" id="MobiDB-lite"/>
    </source>
</evidence>
<dbReference type="Proteomes" id="UP000789508">
    <property type="component" value="Unassembled WGS sequence"/>
</dbReference>
<dbReference type="OrthoDB" id="19311at2759"/>
<keyword evidence="1" id="KW-0343">GTPase activation</keyword>
<feature type="region of interest" description="Disordered" evidence="2">
    <location>
        <begin position="108"/>
        <end position="127"/>
    </location>
</feature>
<dbReference type="InterPro" id="IPR035974">
    <property type="entry name" value="Rap/Ran-GAP_sf"/>
</dbReference>
<dbReference type="AlphaFoldDB" id="A0A9N9B8Q1"/>